<keyword evidence="4 5" id="KW-0472">Membrane</keyword>
<comment type="caution">
    <text evidence="7">The sequence shown here is derived from an EMBL/GenBank/DDBJ whole genome shotgun (WGS) entry which is preliminary data.</text>
</comment>
<evidence type="ECO:0000259" key="6">
    <source>
        <dbReference type="Pfam" id="PF04335"/>
    </source>
</evidence>
<dbReference type="EMBL" id="WTYD01000002">
    <property type="protein sequence ID" value="MXO54637.1"/>
    <property type="molecule type" value="Genomic_DNA"/>
</dbReference>
<dbReference type="Pfam" id="PF04335">
    <property type="entry name" value="VirB8"/>
    <property type="match status" value="1"/>
</dbReference>
<dbReference type="PIRSF" id="PIRSF003299">
    <property type="entry name" value="VirB8_PtlE"/>
    <property type="match status" value="1"/>
</dbReference>
<evidence type="ECO:0000256" key="5">
    <source>
        <dbReference type="SAM" id="Phobius"/>
    </source>
</evidence>
<accession>A0A844YB54</accession>
<keyword evidence="2 5" id="KW-0812">Transmembrane</keyword>
<name>A0A844YB54_9SPHN</name>
<dbReference type="RefSeq" id="WP_160661537.1">
    <property type="nucleotide sequence ID" value="NZ_BAABDV010000001.1"/>
</dbReference>
<comment type="subcellular location">
    <subcellularLocation>
        <location evidence="1">Membrane</location>
        <topology evidence="1">Single-pass membrane protein</topology>
    </subcellularLocation>
</comment>
<protein>
    <recommendedName>
        <fullName evidence="6">Bacterial virulence protein VirB8 domain-containing protein</fullName>
    </recommendedName>
</protein>
<sequence length="245" mass="27329">MTRFETDFHTGDVAVEDSWARSVTQDIERSRRTAWIVASVSAAIALLLAIALVILLPLKTVEPHTLLVDRQTGHVEALAPLDVQTVSADTALTRSFLVQYVIARESYDIDSLARDYTRVALWSAGEARERYLRMMQPNSPDNPFGNLPRRAVIKVEIRSVSSLAADRSLVRFTTTRTDPAGRDQAPQYWAAVLTWQYSGAEMSAEDRLTNPLGFQVTRYRKDAETLPEAAPTVVAVPVERNGTER</sequence>
<dbReference type="GO" id="GO:0030255">
    <property type="term" value="P:protein secretion by the type IV secretion system"/>
    <property type="evidence" value="ECO:0007669"/>
    <property type="project" value="InterPro"/>
</dbReference>
<evidence type="ECO:0000256" key="1">
    <source>
        <dbReference type="ARBA" id="ARBA00004167"/>
    </source>
</evidence>
<organism evidence="7 8">
    <name type="scientific">Qipengyuania pelagi</name>
    <dbReference type="NCBI Taxonomy" id="994320"/>
    <lineage>
        <taxon>Bacteria</taxon>
        <taxon>Pseudomonadati</taxon>
        <taxon>Pseudomonadota</taxon>
        <taxon>Alphaproteobacteria</taxon>
        <taxon>Sphingomonadales</taxon>
        <taxon>Erythrobacteraceae</taxon>
        <taxon>Qipengyuania</taxon>
    </lineage>
</organism>
<reference evidence="7 8" key="1">
    <citation type="submission" date="2019-12" db="EMBL/GenBank/DDBJ databases">
        <title>Genomic-based taxomic classification of the family Erythrobacteraceae.</title>
        <authorList>
            <person name="Xu L."/>
        </authorList>
    </citation>
    <scope>NUCLEOTIDE SEQUENCE [LARGE SCALE GENOMIC DNA]</scope>
    <source>
        <strain evidence="7 8">JCM 17468</strain>
    </source>
</reference>
<dbReference type="InterPro" id="IPR026264">
    <property type="entry name" value="VirB8/PtlE"/>
</dbReference>
<dbReference type="GO" id="GO:0016020">
    <property type="term" value="C:membrane"/>
    <property type="evidence" value="ECO:0007669"/>
    <property type="project" value="UniProtKB-SubCell"/>
</dbReference>
<dbReference type="CDD" id="cd16424">
    <property type="entry name" value="VirB8"/>
    <property type="match status" value="1"/>
</dbReference>
<evidence type="ECO:0000256" key="4">
    <source>
        <dbReference type="ARBA" id="ARBA00023136"/>
    </source>
</evidence>
<evidence type="ECO:0000256" key="3">
    <source>
        <dbReference type="ARBA" id="ARBA00022989"/>
    </source>
</evidence>
<gene>
    <name evidence="7" type="ORF">GRI47_11560</name>
</gene>
<feature type="transmembrane region" description="Helical" evidence="5">
    <location>
        <begin position="34"/>
        <end position="58"/>
    </location>
</feature>
<evidence type="ECO:0000313" key="8">
    <source>
        <dbReference type="Proteomes" id="UP000430272"/>
    </source>
</evidence>
<evidence type="ECO:0000313" key="7">
    <source>
        <dbReference type="EMBL" id="MXO54637.1"/>
    </source>
</evidence>
<feature type="domain" description="Bacterial virulence protein VirB8" evidence="6">
    <location>
        <begin position="18"/>
        <end position="224"/>
    </location>
</feature>
<dbReference type="InterPro" id="IPR032710">
    <property type="entry name" value="NTF2-like_dom_sf"/>
</dbReference>
<dbReference type="Proteomes" id="UP000430272">
    <property type="component" value="Unassembled WGS sequence"/>
</dbReference>
<dbReference type="AlphaFoldDB" id="A0A844YB54"/>
<keyword evidence="3 5" id="KW-1133">Transmembrane helix</keyword>
<dbReference type="SUPFAM" id="SSF54427">
    <property type="entry name" value="NTF2-like"/>
    <property type="match status" value="1"/>
</dbReference>
<proteinExistence type="predicted"/>
<keyword evidence="8" id="KW-1185">Reference proteome</keyword>
<evidence type="ECO:0000256" key="2">
    <source>
        <dbReference type="ARBA" id="ARBA00022692"/>
    </source>
</evidence>
<dbReference type="Gene3D" id="3.10.450.230">
    <property type="entry name" value="VirB8 protein"/>
    <property type="match status" value="1"/>
</dbReference>
<dbReference type="OrthoDB" id="7366154at2"/>
<dbReference type="InterPro" id="IPR007430">
    <property type="entry name" value="VirB8"/>
</dbReference>